<sequence>MPPPTRTSRRARKQVNYSELEDNSMDEASSGEAMVVDTRTSRRKTKTKTKIEEDSDHESGPRRKRPRLSARAVINIPQFPRDIWHLICKTLIEMGLSHLLVGLLSINKAVGSTAAEALYKLDANHVPADALAMREVTIFNSLTPGATVFAYHKLVVQINPQALCNAIYMKLISNAEVYKTIFGVKPGFKGTLLPVTTVPRVHLADRINTFLAGLGEAMFPKVRDLSIFTIGSGIALPTVFDNLVHLSVEAHVIDYHIGEAVTRDCPKLVSLAISFPCGTPIGTRRAVPMPPWAGPTDNGLPFLGAMDFLNALPPDRLTNFEMGIWSPVPLPRIIDDDDEEDNNTVPSSPYQREPIHLREVGLAYEPSRMLLRALARHTNIKSLGLMRMDPQAYIDLPLLDNLYESLEKLYIFLPDRIWGNQLRYYVPNFFKDDLVNWLKCLKKIRFLRWVSLDDRQCRGLGGNWTWAEVLCHGISKFWNRDGPQGLKGLEELHVVLGLSRTEVFLRIEDLISLETLHVEVEPQPHLSLWHPTKSASQMANHALALSIVRLPKIKDVSIIYREFYVGPLFFPWPCTGATLRRGVTSTAEYIRSFDSKAHAENRSLRKIYIKASASEQAIGLWKFLSYFPEVKDVILDVHHNFDPEFVYKWVRATNMTPREEVLAKIRLYLLKPAGGWKIPEGKASVIDEYAVVNTKAAQMSEAVKRMPDMRYSVRSIRFG</sequence>
<feature type="region of interest" description="Disordered" evidence="1">
    <location>
        <begin position="1"/>
        <end position="66"/>
    </location>
</feature>
<accession>A0A8K0WZ90</accession>
<feature type="compositionally biased region" description="Basic and acidic residues" evidence="1">
    <location>
        <begin position="49"/>
        <end position="61"/>
    </location>
</feature>
<organism evidence="2 3">
    <name type="scientific">Plectosphaerella cucumerina</name>
    <dbReference type="NCBI Taxonomy" id="40658"/>
    <lineage>
        <taxon>Eukaryota</taxon>
        <taxon>Fungi</taxon>
        <taxon>Dikarya</taxon>
        <taxon>Ascomycota</taxon>
        <taxon>Pezizomycotina</taxon>
        <taxon>Sordariomycetes</taxon>
        <taxon>Hypocreomycetidae</taxon>
        <taxon>Glomerellales</taxon>
        <taxon>Plectosphaerellaceae</taxon>
        <taxon>Plectosphaerella</taxon>
    </lineage>
</organism>
<proteinExistence type="predicted"/>
<dbReference type="Proteomes" id="UP000813385">
    <property type="component" value="Unassembled WGS sequence"/>
</dbReference>
<evidence type="ECO:0000313" key="2">
    <source>
        <dbReference type="EMBL" id="KAH7349730.1"/>
    </source>
</evidence>
<name>A0A8K0WZ90_9PEZI</name>
<dbReference type="EMBL" id="JAGPXD010000006">
    <property type="protein sequence ID" value="KAH7349730.1"/>
    <property type="molecule type" value="Genomic_DNA"/>
</dbReference>
<evidence type="ECO:0000256" key="1">
    <source>
        <dbReference type="SAM" id="MobiDB-lite"/>
    </source>
</evidence>
<dbReference type="OrthoDB" id="10394395at2759"/>
<gene>
    <name evidence="2" type="ORF">B0T11DRAFT_332776</name>
</gene>
<keyword evidence="3" id="KW-1185">Reference proteome</keyword>
<dbReference type="AlphaFoldDB" id="A0A8K0WZ90"/>
<protein>
    <submittedName>
        <fullName evidence="2">Uncharacterized protein</fullName>
    </submittedName>
</protein>
<evidence type="ECO:0000313" key="3">
    <source>
        <dbReference type="Proteomes" id="UP000813385"/>
    </source>
</evidence>
<reference evidence="2" key="1">
    <citation type="journal article" date="2021" name="Nat. Commun.">
        <title>Genetic determinants of endophytism in the Arabidopsis root mycobiome.</title>
        <authorList>
            <person name="Mesny F."/>
            <person name="Miyauchi S."/>
            <person name="Thiergart T."/>
            <person name="Pickel B."/>
            <person name="Atanasova L."/>
            <person name="Karlsson M."/>
            <person name="Huettel B."/>
            <person name="Barry K.W."/>
            <person name="Haridas S."/>
            <person name="Chen C."/>
            <person name="Bauer D."/>
            <person name="Andreopoulos W."/>
            <person name="Pangilinan J."/>
            <person name="LaButti K."/>
            <person name="Riley R."/>
            <person name="Lipzen A."/>
            <person name="Clum A."/>
            <person name="Drula E."/>
            <person name="Henrissat B."/>
            <person name="Kohler A."/>
            <person name="Grigoriev I.V."/>
            <person name="Martin F.M."/>
            <person name="Hacquard S."/>
        </authorList>
    </citation>
    <scope>NUCLEOTIDE SEQUENCE</scope>
    <source>
        <strain evidence="2">MPI-CAGE-AT-0016</strain>
    </source>
</reference>
<comment type="caution">
    <text evidence="2">The sequence shown here is derived from an EMBL/GenBank/DDBJ whole genome shotgun (WGS) entry which is preliminary data.</text>
</comment>